<evidence type="ECO:0000313" key="8">
    <source>
        <dbReference type="Proteomes" id="UP000236319"/>
    </source>
</evidence>
<dbReference type="GO" id="GO:1990234">
    <property type="term" value="C:transferase complex"/>
    <property type="evidence" value="ECO:0007669"/>
    <property type="project" value="TreeGrafter"/>
</dbReference>
<gene>
    <name evidence="7" type="ORF">BOVATA_038280</name>
</gene>
<evidence type="ECO:0000256" key="2">
    <source>
        <dbReference type="ARBA" id="ARBA00006706"/>
    </source>
</evidence>
<comment type="caution">
    <text evidence="7">The sequence shown here is derived from an EMBL/GenBank/DDBJ whole genome shotgun (WGS) entry which is preliminary data.</text>
</comment>
<dbReference type="VEuPathDB" id="PiroplasmaDB:BOVATA_038280"/>
<accession>A0A2H6KH65</accession>
<evidence type="ECO:0000256" key="6">
    <source>
        <dbReference type="ARBA" id="ARBA00023229"/>
    </source>
</evidence>
<dbReference type="PANTHER" id="PTHR12001:SF69">
    <property type="entry name" value="ALL TRANS-POLYPRENYL-DIPHOSPHATE SYNTHASE PDSS1"/>
    <property type="match status" value="1"/>
</dbReference>
<dbReference type="InterPro" id="IPR008949">
    <property type="entry name" value="Isoprenoid_synthase_dom_sf"/>
</dbReference>
<keyword evidence="8" id="KW-1185">Reference proteome</keyword>
<dbReference type="Pfam" id="PF00348">
    <property type="entry name" value="polyprenyl_synt"/>
    <property type="match status" value="1"/>
</dbReference>
<dbReference type="SUPFAM" id="SSF48576">
    <property type="entry name" value="Terpenoid synthases"/>
    <property type="match status" value="1"/>
</dbReference>
<comment type="cofactor">
    <cofactor evidence="1">
        <name>Mg(2+)</name>
        <dbReference type="ChEBI" id="CHEBI:18420"/>
    </cofactor>
</comment>
<dbReference type="InterPro" id="IPR000092">
    <property type="entry name" value="Polyprenyl_synt"/>
</dbReference>
<dbReference type="GO" id="GO:0006744">
    <property type="term" value="P:ubiquinone biosynthetic process"/>
    <property type="evidence" value="ECO:0007669"/>
    <property type="project" value="TreeGrafter"/>
</dbReference>
<organism evidence="7 8">
    <name type="scientific">Babesia ovata</name>
    <dbReference type="NCBI Taxonomy" id="189622"/>
    <lineage>
        <taxon>Eukaryota</taxon>
        <taxon>Sar</taxon>
        <taxon>Alveolata</taxon>
        <taxon>Apicomplexa</taxon>
        <taxon>Aconoidasida</taxon>
        <taxon>Piroplasmida</taxon>
        <taxon>Babesiidae</taxon>
        <taxon>Babesia</taxon>
    </lineage>
</organism>
<keyword evidence="6" id="KW-0414">Isoprene biosynthesis</keyword>
<evidence type="ECO:0000256" key="4">
    <source>
        <dbReference type="ARBA" id="ARBA00022723"/>
    </source>
</evidence>
<evidence type="ECO:0000256" key="5">
    <source>
        <dbReference type="ARBA" id="ARBA00022842"/>
    </source>
</evidence>
<keyword evidence="3" id="KW-0808">Transferase</keyword>
<dbReference type="Gene3D" id="1.10.600.10">
    <property type="entry name" value="Farnesyl Diphosphate Synthase"/>
    <property type="match status" value="1"/>
</dbReference>
<reference evidence="7 8" key="1">
    <citation type="journal article" date="2017" name="BMC Genomics">
        <title>Whole-genome assembly of Babesia ovata and comparative genomics between closely related pathogens.</title>
        <authorList>
            <person name="Yamagishi J."/>
            <person name="Asada M."/>
            <person name="Hakimi H."/>
            <person name="Tanaka T.Q."/>
            <person name="Sugimoto C."/>
            <person name="Kawazu S."/>
        </authorList>
    </citation>
    <scope>NUCLEOTIDE SEQUENCE [LARGE SCALE GENOMIC DNA]</scope>
    <source>
        <strain evidence="7 8">Miyake</strain>
    </source>
</reference>
<evidence type="ECO:0000256" key="3">
    <source>
        <dbReference type="ARBA" id="ARBA00022679"/>
    </source>
</evidence>
<protein>
    <submittedName>
        <fullName evidence="7">Polyprenyl synthetase superfamily protein</fullName>
    </submittedName>
</protein>
<dbReference type="GO" id="GO:0008299">
    <property type="term" value="P:isoprenoid biosynthetic process"/>
    <property type="evidence" value="ECO:0007669"/>
    <property type="project" value="UniProtKB-KW"/>
</dbReference>
<dbReference type="GO" id="GO:0046872">
    <property type="term" value="F:metal ion binding"/>
    <property type="evidence" value="ECO:0007669"/>
    <property type="project" value="UniProtKB-KW"/>
</dbReference>
<dbReference type="GO" id="GO:0004659">
    <property type="term" value="F:prenyltransferase activity"/>
    <property type="evidence" value="ECO:0007669"/>
    <property type="project" value="InterPro"/>
</dbReference>
<keyword evidence="5" id="KW-0460">Magnesium</keyword>
<evidence type="ECO:0000313" key="7">
    <source>
        <dbReference type="EMBL" id="GBE62335.1"/>
    </source>
</evidence>
<dbReference type="Proteomes" id="UP000236319">
    <property type="component" value="Unassembled WGS sequence"/>
</dbReference>
<sequence>MPLRFIQQAYEWRSTYERAIYLSKGVLRLDESHIEAEKLRTAAELSAATSCMEERSLVEQTIEGFRERLLSQVFTDNDTVNEIAKYVLTSQSKLFRPRLGLMIARVLSVRSSAPAESGTMTPSPDGRTAADKVGTACTDDLMERVLRLLQSYEIVHAGSLIHDDILDDAETRRRLQSVHLKVGTKLAVLVGDLMLTRACSTVANLGSQQSTVRMAKALENLIKVRFGN</sequence>
<name>A0A2H6KH65_9APIC</name>
<keyword evidence="4" id="KW-0479">Metal-binding</keyword>
<dbReference type="RefSeq" id="XP_028868578.1">
    <property type="nucleotide sequence ID" value="XM_029012745.1"/>
</dbReference>
<dbReference type="GeneID" id="39876105"/>
<comment type="similarity">
    <text evidence="2">Belongs to the FPP/GGPP synthase family.</text>
</comment>
<evidence type="ECO:0000256" key="1">
    <source>
        <dbReference type="ARBA" id="ARBA00001946"/>
    </source>
</evidence>
<dbReference type="AlphaFoldDB" id="A0A2H6KH65"/>
<dbReference type="PANTHER" id="PTHR12001">
    <property type="entry name" value="GERANYLGERANYL PYROPHOSPHATE SYNTHASE"/>
    <property type="match status" value="1"/>
</dbReference>
<proteinExistence type="inferred from homology"/>
<dbReference type="OrthoDB" id="6921389at2759"/>
<dbReference type="EMBL" id="BDSA01000004">
    <property type="protein sequence ID" value="GBE62335.1"/>
    <property type="molecule type" value="Genomic_DNA"/>
</dbReference>